<proteinExistence type="predicted"/>
<evidence type="ECO:0000313" key="3">
    <source>
        <dbReference type="EMBL" id="MCE4121568.1"/>
    </source>
</evidence>
<evidence type="ECO:0000256" key="2">
    <source>
        <dbReference type="SAM" id="Phobius"/>
    </source>
</evidence>
<sequence>MIKNRKKRPHTGYCPVKRTSKPPKRKKVHDFESKGQSERVNLTGMDLEKDSLRQKNLLFFLFLIAGLLLLFFDIKDKGMTLEFVGFQYSGSLVGTLVCGVSGFGIIRNKPKVKIEN</sequence>
<dbReference type="RefSeq" id="WP_233338822.1">
    <property type="nucleotide sequence ID" value="NZ_JAJTVO010000006.1"/>
</dbReference>
<reference evidence="3" key="1">
    <citation type="submission" date="2021-12" db="EMBL/GenBank/DDBJ databases">
        <authorList>
            <person name="Lv X."/>
        </authorList>
    </citation>
    <scope>NUCLEOTIDE SEQUENCE</scope>
    <source>
        <strain evidence="3">HF2106</strain>
    </source>
</reference>
<feature type="region of interest" description="Disordered" evidence="1">
    <location>
        <begin position="1"/>
        <end position="34"/>
    </location>
</feature>
<feature type="compositionally biased region" description="Basic residues" evidence="1">
    <location>
        <begin position="1"/>
        <end position="10"/>
    </location>
</feature>
<comment type="caution">
    <text evidence="3">The sequence shown here is derived from an EMBL/GenBank/DDBJ whole genome shotgun (WGS) entry which is preliminary data.</text>
</comment>
<dbReference type="EMBL" id="JAJTVO010000006">
    <property type="protein sequence ID" value="MCE4121568.1"/>
    <property type="molecule type" value="Genomic_DNA"/>
</dbReference>
<dbReference type="Proteomes" id="UP001200307">
    <property type="component" value="Unassembled WGS sequence"/>
</dbReference>
<protein>
    <submittedName>
        <fullName evidence="3">Uncharacterized protein</fullName>
    </submittedName>
</protein>
<keyword evidence="2" id="KW-0812">Transmembrane</keyword>
<dbReference type="AlphaFoldDB" id="A0AAW4YJE2"/>
<evidence type="ECO:0000256" key="1">
    <source>
        <dbReference type="SAM" id="MobiDB-lite"/>
    </source>
</evidence>
<keyword evidence="2" id="KW-0472">Membrane</keyword>
<feature type="transmembrane region" description="Helical" evidence="2">
    <location>
        <begin position="86"/>
        <end position="106"/>
    </location>
</feature>
<organism evidence="3 4">
    <name type="scientific">Segatella copri</name>
    <dbReference type="NCBI Taxonomy" id="165179"/>
    <lineage>
        <taxon>Bacteria</taxon>
        <taxon>Pseudomonadati</taxon>
        <taxon>Bacteroidota</taxon>
        <taxon>Bacteroidia</taxon>
        <taxon>Bacteroidales</taxon>
        <taxon>Prevotellaceae</taxon>
        <taxon>Segatella</taxon>
    </lineage>
</organism>
<evidence type="ECO:0000313" key="4">
    <source>
        <dbReference type="Proteomes" id="UP001200307"/>
    </source>
</evidence>
<accession>A0AAW4YJE2</accession>
<keyword evidence="2" id="KW-1133">Transmembrane helix</keyword>
<feature type="transmembrane region" description="Helical" evidence="2">
    <location>
        <begin position="57"/>
        <end position="74"/>
    </location>
</feature>
<gene>
    <name evidence="3" type="ORF">LYY06_04710</name>
</gene>
<feature type="compositionally biased region" description="Basic residues" evidence="1">
    <location>
        <begin position="18"/>
        <end position="28"/>
    </location>
</feature>
<name>A0AAW4YJE2_9BACT</name>